<dbReference type="AlphaFoldDB" id="A0A1Y2HRX8"/>
<comment type="cofactor">
    <cofactor evidence="1">
        <name>Cu(2+)</name>
        <dbReference type="ChEBI" id="CHEBI:29036"/>
    </cofactor>
</comment>
<keyword evidence="3" id="KW-0964">Secreted</keyword>
<dbReference type="GO" id="GO:0005576">
    <property type="term" value="C:extracellular region"/>
    <property type="evidence" value="ECO:0007669"/>
    <property type="project" value="UniProtKB-SubCell"/>
</dbReference>
<evidence type="ECO:0000313" key="14">
    <source>
        <dbReference type="Proteomes" id="UP000193411"/>
    </source>
</evidence>
<accession>A0A1Y2HRX8</accession>
<dbReference type="Proteomes" id="UP000193411">
    <property type="component" value="Unassembled WGS sequence"/>
</dbReference>
<evidence type="ECO:0000313" key="13">
    <source>
        <dbReference type="EMBL" id="ORZ35882.1"/>
    </source>
</evidence>
<dbReference type="GO" id="GO:0046872">
    <property type="term" value="F:metal ion binding"/>
    <property type="evidence" value="ECO:0007669"/>
    <property type="project" value="UniProtKB-KW"/>
</dbReference>
<dbReference type="OrthoDB" id="2019572at2759"/>
<keyword evidence="14" id="KW-1185">Reference proteome</keyword>
<evidence type="ECO:0000256" key="3">
    <source>
        <dbReference type="ARBA" id="ARBA00022525"/>
    </source>
</evidence>
<evidence type="ECO:0000256" key="9">
    <source>
        <dbReference type="ARBA" id="ARBA00023157"/>
    </source>
</evidence>
<keyword evidence="6" id="KW-0560">Oxidoreductase</keyword>
<keyword evidence="8" id="KW-0503">Monooxygenase</keyword>
<dbReference type="GO" id="GO:0004497">
    <property type="term" value="F:monooxygenase activity"/>
    <property type="evidence" value="ECO:0007669"/>
    <property type="project" value="UniProtKB-KW"/>
</dbReference>
<name>A0A1Y2HRX8_9FUNG</name>
<evidence type="ECO:0000256" key="4">
    <source>
        <dbReference type="ARBA" id="ARBA00022723"/>
    </source>
</evidence>
<reference evidence="13 14" key="1">
    <citation type="submission" date="2016-07" db="EMBL/GenBank/DDBJ databases">
        <title>Pervasive Adenine N6-methylation of Active Genes in Fungi.</title>
        <authorList>
            <consortium name="DOE Joint Genome Institute"/>
            <person name="Mondo S.J."/>
            <person name="Dannebaum R.O."/>
            <person name="Kuo R.C."/>
            <person name="Labutti K."/>
            <person name="Haridas S."/>
            <person name="Kuo A."/>
            <person name="Salamov A."/>
            <person name="Ahrendt S.R."/>
            <person name="Lipzen A."/>
            <person name="Sullivan W."/>
            <person name="Andreopoulos W.B."/>
            <person name="Clum A."/>
            <person name="Lindquist E."/>
            <person name="Daum C."/>
            <person name="Ramamoorthy G.K."/>
            <person name="Gryganskyi A."/>
            <person name="Culley D."/>
            <person name="Magnuson J.K."/>
            <person name="James T.Y."/>
            <person name="O'Malley M.A."/>
            <person name="Stajich J.E."/>
            <person name="Spatafora J.W."/>
            <person name="Visel A."/>
            <person name="Grigoriev I.V."/>
        </authorList>
    </citation>
    <scope>NUCLEOTIDE SEQUENCE [LARGE SCALE GENOMIC DNA]</scope>
    <source>
        <strain evidence="13 14">PL171</strain>
    </source>
</reference>
<dbReference type="InterPro" id="IPR054497">
    <property type="entry name" value="LPMO_AA14"/>
</dbReference>
<evidence type="ECO:0000256" key="2">
    <source>
        <dbReference type="ARBA" id="ARBA00004613"/>
    </source>
</evidence>
<evidence type="ECO:0000256" key="1">
    <source>
        <dbReference type="ARBA" id="ARBA00001973"/>
    </source>
</evidence>
<gene>
    <name evidence="13" type="ORF">BCR44DRAFT_41925</name>
</gene>
<evidence type="ECO:0000256" key="11">
    <source>
        <dbReference type="ARBA" id="ARBA00046340"/>
    </source>
</evidence>
<evidence type="ECO:0008006" key="15">
    <source>
        <dbReference type="Google" id="ProtNLM"/>
    </source>
</evidence>
<comment type="subcellular location">
    <subcellularLocation>
        <location evidence="2">Secreted</location>
    </subcellularLocation>
</comment>
<sequence>MSSTSIPTLLALLCLAAVSANAHMLMALPSTWGLTTDLENPLNAGTPNFFCHGRQRPVNGPVTQIQAGGKLRVPIVCGEAIGNPQAGGSTCVNDGDGVNDYHQGGGCALSIAYTNDPKSVAEFTLFSVNHDCPKVGQSEIEFDVPGNLPAGDATMAWTWIPPASAATDEMYMNCASVRVNGQAGRLEGGRQLTNHMYAVPGFGTRNPRPIYRDVLPNGALQLSVRQQ</sequence>
<dbReference type="Gene3D" id="2.70.50.70">
    <property type="match status" value="1"/>
</dbReference>
<organism evidence="13 14">
    <name type="scientific">Catenaria anguillulae PL171</name>
    <dbReference type="NCBI Taxonomy" id="765915"/>
    <lineage>
        <taxon>Eukaryota</taxon>
        <taxon>Fungi</taxon>
        <taxon>Fungi incertae sedis</taxon>
        <taxon>Blastocladiomycota</taxon>
        <taxon>Blastocladiomycetes</taxon>
        <taxon>Blastocladiales</taxon>
        <taxon>Catenariaceae</taxon>
        <taxon>Catenaria</taxon>
    </lineage>
</organism>
<evidence type="ECO:0000256" key="12">
    <source>
        <dbReference type="SAM" id="SignalP"/>
    </source>
</evidence>
<comment type="caution">
    <text evidence="13">The sequence shown here is derived from an EMBL/GenBank/DDBJ whole genome shotgun (WGS) entry which is preliminary data.</text>
</comment>
<evidence type="ECO:0000256" key="8">
    <source>
        <dbReference type="ARBA" id="ARBA00023033"/>
    </source>
</evidence>
<evidence type="ECO:0000256" key="10">
    <source>
        <dbReference type="ARBA" id="ARBA00023180"/>
    </source>
</evidence>
<keyword evidence="5 12" id="KW-0732">Signal</keyword>
<keyword evidence="9" id="KW-1015">Disulfide bond</keyword>
<feature type="signal peptide" evidence="12">
    <location>
        <begin position="1"/>
        <end position="22"/>
    </location>
</feature>
<evidence type="ECO:0000256" key="6">
    <source>
        <dbReference type="ARBA" id="ARBA00023002"/>
    </source>
</evidence>
<keyword evidence="10" id="KW-0325">Glycoprotein</keyword>
<comment type="similarity">
    <text evidence="11">Belongs to the polysaccharide monooxygenase AA14 family.</text>
</comment>
<protein>
    <recommendedName>
        <fullName evidence="15">Chitin-binding type-4 domain-containing protein</fullName>
    </recommendedName>
</protein>
<feature type="chain" id="PRO_5012914859" description="Chitin-binding type-4 domain-containing protein" evidence="12">
    <location>
        <begin position="23"/>
        <end position="227"/>
    </location>
</feature>
<keyword evidence="7" id="KW-0186">Copper</keyword>
<evidence type="ECO:0000256" key="5">
    <source>
        <dbReference type="ARBA" id="ARBA00022729"/>
    </source>
</evidence>
<evidence type="ECO:0000256" key="7">
    <source>
        <dbReference type="ARBA" id="ARBA00023008"/>
    </source>
</evidence>
<dbReference type="EMBL" id="MCFL01000020">
    <property type="protein sequence ID" value="ORZ35882.1"/>
    <property type="molecule type" value="Genomic_DNA"/>
</dbReference>
<proteinExistence type="inferred from homology"/>
<dbReference type="PANTHER" id="PTHR36182:SF2">
    <property type="entry name" value="LYTIC POLYSACCHARIDE MONOOXYGENASE"/>
    <property type="match status" value="1"/>
</dbReference>
<dbReference type="PANTHER" id="PTHR36182">
    <property type="entry name" value="PROTEIN, PUTATIVE (AFU_ORTHOLOGUE AFUA_6G10930)-RELATED"/>
    <property type="match status" value="1"/>
</dbReference>
<keyword evidence="4" id="KW-0479">Metal-binding</keyword>
<dbReference type="Pfam" id="PF22810">
    <property type="entry name" value="LPMO_AA14"/>
    <property type="match status" value="1"/>
</dbReference>